<evidence type="ECO:0000313" key="2">
    <source>
        <dbReference type="Proteomes" id="UP000020529"/>
    </source>
</evidence>
<dbReference type="InterPro" id="IPR036291">
    <property type="entry name" value="NAD(P)-bd_dom_sf"/>
</dbReference>
<evidence type="ECO:0000313" key="1">
    <source>
        <dbReference type="EMBL" id="EXY76275.1"/>
    </source>
</evidence>
<name>A0A015W6Z7_BACFG</name>
<dbReference type="InterPro" id="IPR003462">
    <property type="entry name" value="ODC_Mu_crystall"/>
</dbReference>
<proteinExistence type="predicted"/>
<dbReference type="Proteomes" id="UP000020529">
    <property type="component" value="Unassembled WGS sequence"/>
</dbReference>
<dbReference type="PANTHER" id="PTHR13812">
    <property type="entry name" value="KETIMINE REDUCTASE MU-CRYSTALLIN"/>
    <property type="match status" value="1"/>
</dbReference>
<dbReference type="Pfam" id="PF02423">
    <property type="entry name" value="OCD_Mu_crystall"/>
    <property type="match status" value="1"/>
</dbReference>
<reference evidence="1 2" key="1">
    <citation type="submission" date="2014-02" db="EMBL/GenBank/DDBJ databases">
        <authorList>
            <person name="Sears C."/>
            <person name="Carroll K."/>
            <person name="Sack B.R."/>
            <person name="Qadri F."/>
            <person name="Myers L.L."/>
            <person name="Chung G.-T."/>
            <person name="Escheverria P."/>
            <person name="Fraser C.M."/>
            <person name="Sadzewicz L."/>
            <person name="Shefchek K.A."/>
            <person name="Tallon L."/>
            <person name="Das S.P."/>
            <person name="Daugherty S."/>
            <person name="Mongodin E.F."/>
        </authorList>
    </citation>
    <scope>NUCLEOTIDE SEQUENCE [LARGE SCALE GENOMIC DNA]</scope>
    <source>
        <strain evidence="2">3988T(B)14</strain>
    </source>
</reference>
<dbReference type="Gene3D" id="3.40.50.720">
    <property type="entry name" value="NAD(P)-binding Rossmann-like Domain"/>
    <property type="match status" value="1"/>
</dbReference>
<dbReference type="PATRIC" id="fig|1339315.3.peg.722"/>
<dbReference type="Gene3D" id="3.30.1780.10">
    <property type="entry name" value="ornithine cyclodeaminase, domain 1"/>
    <property type="match status" value="1"/>
</dbReference>
<dbReference type="EMBL" id="JGCY01000197">
    <property type="protein sequence ID" value="EXY76275.1"/>
    <property type="molecule type" value="Genomic_DNA"/>
</dbReference>
<protein>
    <submittedName>
        <fullName evidence="1">Ornithine cyclodeaminase/mu-crystallin family protein</fullName>
    </submittedName>
</protein>
<accession>A0A015W6Z7</accession>
<dbReference type="InterPro" id="IPR023401">
    <property type="entry name" value="ODC_N"/>
</dbReference>
<comment type="caution">
    <text evidence="1">The sequence shown here is derived from an EMBL/GenBank/DDBJ whole genome shotgun (WGS) entry which is preliminary data.</text>
</comment>
<organism evidence="1 2">
    <name type="scientific">Bacteroides fragilis str. 3988T(B)14</name>
    <dbReference type="NCBI Taxonomy" id="1339315"/>
    <lineage>
        <taxon>Bacteria</taxon>
        <taxon>Pseudomonadati</taxon>
        <taxon>Bacteroidota</taxon>
        <taxon>Bacteroidia</taxon>
        <taxon>Bacteroidales</taxon>
        <taxon>Bacteroidaceae</taxon>
        <taxon>Bacteroides</taxon>
    </lineage>
</organism>
<gene>
    <name evidence="1" type="ORF">M124_4845</name>
</gene>
<dbReference type="GO" id="GO:0005737">
    <property type="term" value="C:cytoplasm"/>
    <property type="evidence" value="ECO:0007669"/>
    <property type="project" value="TreeGrafter"/>
</dbReference>
<dbReference type="RefSeq" id="WP_022347678.1">
    <property type="nucleotide sequence ID" value="NZ_JGCY01000197.1"/>
</dbReference>
<dbReference type="PANTHER" id="PTHR13812:SF19">
    <property type="entry name" value="KETIMINE REDUCTASE MU-CRYSTALLIN"/>
    <property type="match status" value="1"/>
</dbReference>
<sequence>MQNITADQVENLKIDPDKCVEWVTHSFSLKNESQLPAKMSVHPVGNDFFTTMPCLLPPSIGYFGVKIVSRILGRTPALKSDLLLYDSQSGKLLALINCDWITAMRTGAVATLAIKTFRRSQAKKYSFIGLGSTARATLLCLLSSSPDENFSIYLFRYKDQAEKFISYFEGYRNVSFKVVDTIPELVSGADVLVSCITDAQGLLVEDKNLFKRGVLVIPVHTRGFQNCDLFFDKVFADDTNHVKGFKNFSQFRSFNEISNVLLGKCSGRESDDERILSYNIGLGLHDVYFAAKIYDILK</sequence>
<dbReference type="SUPFAM" id="SSF51735">
    <property type="entry name" value="NAD(P)-binding Rossmann-fold domains"/>
    <property type="match status" value="1"/>
</dbReference>
<dbReference type="AlphaFoldDB" id="A0A015W6Z7"/>